<evidence type="ECO:0000313" key="2">
    <source>
        <dbReference type="EMBL" id="CAH9108103.1"/>
    </source>
</evidence>
<name>A0A9P0ZQ40_CUSEU</name>
<dbReference type="EMBL" id="CAMAPE010000051">
    <property type="protein sequence ID" value="CAH9108103.1"/>
    <property type="molecule type" value="Genomic_DNA"/>
</dbReference>
<gene>
    <name evidence="2" type="ORF">CEURO_LOCUS17982</name>
</gene>
<protein>
    <submittedName>
        <fullName evidence="2">Uncharacterized protein</fullName>
    </submittedName>
</protein>
<sequence>MDLGNEEMLHRGIFRYENGDESGNEQEDDADEHEGGGEQSQPPPEFSTHQGFSFNLINHHCIVILISTPHTRMIWFPHFWIRHFTMETQRGLGTLAVETEQSRARNVHVVLNLLLYVLSIY</sequence>
<feature type="compositionally biased region" description="Acidic residues" evidence="1">
    <location>
        <begin position="19"/>
        <end position="32"/>
    </location>
</feature>
<dbReference type="AlphaFoldDB" id="A0A9P0ZQ40"/>
<evidence type="ECO:0000313" key="3">
    <source>
        <dbReference type="Proteomes" id="UP001152484"/>
    </source>
</evidence>
<proteinExistence type="predicted"/>
<dbReference type="Proteomes" id="UP001152484">
    <property type="component" value="Unassembled WGS sequence"/>
</dbReference>
<accession>A0A9P0ZQ40</accession>
<reference evidence="2" key="1">
    <citation type="submission" date="2022-07" db="EMBL/GenBank/DDBJ databases">
        <authorList>
            <person name="Macas J."/>
            <person name="Novak P."/>
            <person name="Neumann P."/>
        </authorList>
    </citation>
    <scope>NUCLEOTIDE SEQUENCE</scope>
</reference>
<feature type="region of interest" description="Disordered" evidence="1">
    <location>
        <begin position="1"/>
        <end position="51"/>
    </location>
</feature>
<keyword evidence="3" id="KW-1185">Reference proteome</keyword>
<organism evidence="2 3">
    <name type="scientific">Cuscuta europaea</name>
    <name type="common">European dodder</name>
    <dbReference type="NCBI Taxonomy" id="41803"/>
    <lineage>
        <taxon>Eukaryota</taxon>
        <taxon>Viridiplantae</taxon>
        <taxon>Streptophyta</taxon>
        <taxon>Embryophyta</taxon>
        <taxon>Tracheophyta</taxon>
        <taxon>Spermatophyta</taxon>
        <taxon>Magnoliopsida</taxon>
        <taxon>eudicotyledons</taxon>
        <taxon>Gunneridae</taxon>
        <taxon>Pentapetalae</taxon>
        <taxon>asterids</taxon>
        <taxon>lamiids</taxon>
        <taxon>Solanales</taxon>
        <taxon>Convolvulaceae</taxon>
        <taxon>Cuscuteae</taxon>
        <taxon>Cuscuta</taxon>
        <taxon>Cuscuta subgen. Cuscuta</taxon>
    </lineage>
</organism>
<comment type="caution">
    <text evidence="2">The sequence shown here is derived from an EMBL/GenBank/DDBJ whole genome shotgun (WGS) entry which is preliminary data.</text>
</comment>
<evidence type="ECO:0000256" key="1">
    <source>
        <dbReference type="SAM" id="MobiDB-lite"/>
    </source>
</evidence>